<evidence type="ECO:0000256" key="5">
    <source>
        <dbReference type="ARBA" id="ARBA00023163"/>
    </source>
</evidence>
<dbReference type="GO" id="GO:0005674">
    <property type="term" value="C:transcription factor TFIIF complex"/>
    <property type="evidence" value="ECO:0007669"/>
    <property type="project" value="TreeGrafter"/>
</dbReference>
<evidence type="ECO:0000256" key="7">
    <source>
        <dbReference type="RuleBase" id="RU366044"/>
    </source>
</evidence>
<dbReference type="GO" id="GO:0016251">
    <property type="term" value="F:RNA polymerase II general transcription initiation factor activity"/>
    <property type="evidence" value="ECO:0007669"/>
    <property type="project" value="TreeGrafter"/>
</dbReference>
<sequence length="728" mass="81287">MSNPLIQPKRRFARNADPLRRPSRPLIKKPGTGKPIVTKTKPLLNSQPSTSVLASAIAAEPDSSKSSDKTQYREYNLNACNEDDIKDLRYHLMRFHSKSEVDPVGTFTKPIRLHRKDPRNMQNQLTLAELEERNKRLGITTPIPKHLLAEPTATEEKVTGEEPVKTENEESKTSDTANGKDDAKQKGKTPSEEADMSLIAPDGGARRGKSHLFQKKTKQVVLGDTNARKLRYEEYYPWILEDFDGKNTWVGNYEAGQTDAYVLFVFDNDGFKMVPAEKWYKMTPRNKYATLTSEEAEKQMEKGELPNRWVMKYFGNEEDSANKRPTNMRRRFRTTDSSTVDEMRRDDDGNDIDFDEEFADDEEAPIMEGNEDEVKEVENKIKKEHQSAKISALFNENENEEEEEEEDRKVDKQGKHMIKYLRSREKNINYETDDDSNPYATEESSDEEEEIDNPASLGGALKGANGTEVKKEPGTEAAQTEGVTVKTEEGTEGTPAALANGEEKPKKKLKDKKLKEKKKKKNSKKHHDLPHGMVILNLPAAKLAQFQPDLWNPGLKRRRAELSDDEEHGLKHKTKKLKVKDKSNAGGANKGSGTAVQTSVKSANPSVNISTAATAAASNGAAANPSAANGQPTSSGNKPSTSLAVSTPAEGSSSNSSSGSSAVSNGADLITEEEVKQVVRSQRLNAKEILAVFKNRLKRHPENLKLLKLHLKRLVRLHEGYLVLRDNI</sequence>
<feature type="compositionally biased region" description="Acidic residues" evidence="8">
    <location>
        <begin position="397"/>
        <end position="406"/>
    </location>
</feature>
<dbReference type="Pfam" id="PF05793">
    <property type="entry name" value="TFIIF_alpha"/>
    <property type="match status" value="1"/>
</dbReference>
<evidence type="ECO:0000313" key="10">
    <source>
        <dbReference type="Proteomes" id="UP000398389"/>
    </source>
</evidence>
<comment type="subcellular location">
    <subcellularLocation>
        <location evidence="1 7">Nucleus</location>
    </subcellularLocation>
</comment>
<keyword evidence="5 7" id="KW-0804">Transcription</keyword>
<evidence type="ECO:0000313" key="9">
    <source>
        <dbReference type="EMBL" id="VVT57158.1"/>
    </source>
</evidence>
<reference evidence="9 10" key="1">
    <citation type="submission" date="2019-09" db="EMBL/GenBank/DDBJ databases">
        <authorList>
            <person name="Brejova B."/>
        </authorList>
    </citation>
    <scope>NUCLEOTIDE SEQUENCE [LARGE SCALE GENOMIC DNA]</scope>
</reference>
<accession>A0A5E8C5L8</accession>
<proteinExistence type="inferred from homology"/>
<dbReference type="GO" id="GO:0001096">
    <property type="term" value="F:TFIIF-class transcription factor complex binding"/>
    <property type="evidence" value="ECO:0007669"/>
    <property type="project" value="TreeGrafter"/>
</dbReference>
<dbReference type="RefSeq" id="XP_031856168.1">
    <property type="nucleotide sequence ID" value="XM_032000277.1"/>
</dbReference>
<feature type="region of interest" description="Disordered" evidence="8">
    <location>
        <begin position="141"/>
        <end position="210"/>
    </location>
</feature>
<keyword evidence="3 7" id="KW-0805">Transcription regulation</keyword>
<evidence type="ECO:0000256" key="3">
    <source>
        <dbReference type="ARBA" id="ARBA00023015"/>
    </source>
</evidence>
<feature type="region of interest" description="Disordered" evidence="8">
    <location>
        <begin position="1"/>
        <end position="48"/>
    </location>
</feature>
<dbReference type="OrthoDB" id="76676at2759"/>
<dbReference type="SUPFAM" id="SSF50916">
    <property type="entry name" value="Rap30/74 interaction domains"/>
    <property type="match status" value="1"/>
</dbReference>
<dbReference type="Proteomes" id="UP000398389">
    <property type="component" value="Unassembled WGS sequence"/>
</dbReference>
<dbReference type="PANTHER" id="PTHR13011">
    <property type="entry name" value="TFIIF-ALPHA"/>
    <property type="match status" value="1"/>
</dbReference>
<feature type="compositionally biased region" description="Basic and acidic residues" evidence="8">
    <location>
        <begin position="154"/>
        <end position="191"/>
    </location>
</feature>
<keyword evidence="4 7" id="KW-0238">DNA-binding</keyword>
<dbReference type="InterPro" id="IPR008851">
    <property type="entry name" value="TFIIF-alpha"/>
</dbReference>
<feature type="compositionally biased region" description="Acidic residues" evidence="8">
    <location>
        <begin position="348"/>
        <end position="375"/>
    </location>
</feature>
<feature type="compositionally biased region" description="Basic residues" evidence="8">
    <location>
        <begin position="570"/>
        <end position="579"/>
    </location>
</feature>
<feature type="compositionally biased region" description="Basic and acidic residues" evidence="8">
    <location>
        <begin position="376"/>
        <end position="387"/>
    </location>
</feature>
<comment type="function">
    <text evidence="7">TFIIF is a general transcription initiation factor that binds to RNA polymerase II and helps to recruit it to the initiation complex in collaboration with TFIIB. It promotes transcription elongation.</text>
</comment>
<keyword evidence="6 7" id="KW-0539">Nucleus</keyword>
<dbReference type="GO" id="GO:0032968">
    <property type="term" value="P:positive regulation of transcription elongation by RNA polymerase II"/>
    <property type="evidence" value="ECO:0007669"/>
    <property type="project" value="InterPro"/>
</dbReference>
<gene>
    <name evidence="9" type="ORF">SAPINGB_P005563</name>
</gene>
<evidence type="ECO:0000256" key="6">
    <source>
        <dbReference type="ARBA" id="ARBA00023242"/>
    </source>
</evidence>
<evidence type="ECO:0000256" key="1">
    <source>
        <dbReference type="ARBA" id="ARBA00004123"/>
    </source>
</evidence>
<dbReference type="GO" id="GO:0006367">
    <property type="term" value="P:transcription initiation at RNA polymerase II promoter"/>
    <property type="evidence" value="ECO:0007669"/>
    <property type="project" value="InterPro"/>
</dbReference>
<feature type="compositionally biased region" description="Low complexity" evidence="8">
    <location>
        <begin position="651"/>
        <end position="665"/>
    </location>
</feature>
<feature type="compositionally biased region" description="Basic residues" evidence="8">
    <location>
        <begin position="506"/>
        <end position="528"/>
    </location>
</feature>
<feature type="compositionally biased region" description="Polar residues" evidence="8">
    <location>
        <begin position="631"/>
        <end position="645"/>
    </location>
</feature>
<comment type="similarity">
    <text evidence="2 7">Belongs to the TFIIF alpha subunit family.</text>
</comment>
<evidence type="ECO:0000256" key="2">
    <source>
        <dbReference type="ARBA" id="ARBA00005249"/>
    </source>
</evidence>
<dbReference type="PANTHER" id="PTHR13011:SF0">
    <property type="entry name" value="GENERAL TRANSCRIPTION FACTOR IIF SUBUNIT 1"/>
    <property type="match status" value="1"/>
</dbReference>
<dbReference type="EMBL" id="CABVLU010000004">
    <property type="protein sequence ID" value="VVT57158.1"/>
    <property type="molecule type" value="Genomic_DNA"/>
</dbReference>
<feature type="region of interest" description="Disordered" evidence="8">
    <location>
        <begin position="622"/>
        <end position="665"/>
    </location>
</feature>
<evidence type="ECO:0000256" key="4">
    <source>
        <dbReference type="ARBA" id="ARBA00023125"/>
    </source>
</evidence>
<dbReference type="GO" id="GO:0003677">
    <property type="term" value="F:DNA binding"/>
    <property type="evidence" value="ECO:0007669"/>
    <property type="project" value="UniProtKB-KW"/>
</dbReference>
<protein>
    <recommendedName>
        <fullName evidence="7">Transcription initiation factor IIF subunit alpha</fullName>
    </recommendedName>
</protein>
<feature type="compositionally biased region" description="Polar residues" evidence="8">
    <location>
        <begin position="591"/>
        <end position="604"/>
    </location>
</feature>
<feature type="region of interest" description="Disordered" evidence="8">
    <location>
        <begin position="320"/>
        <end position="533"/>
    </location>
</feature>
<dbReference type="InterPro" id="IPR011039">
    <property type="entry name" value="TFIIF_interaction"/>
</dbReference>
<name>A0A5E8C5L8_9ASCO</name>
<organism evidence="9 10">
    <name type="scientific">Magnusiomyces paraingens</name>
    <dbReference type="NCBI Taxonomy" id="2606893"/>
    <lineage>
        <taxon>Eukaryota</taxon>
        <taxon>Fungi</taxon>
        <taxon>Dikarya</taxon>
        <taxon>Ascomycota</taxon>
        <taxon>Saccharomycotina</taxon>
        <taxon>Dipodascomycetes</taxon>
        <taxon>Dipodascales</taxon>
        <taxon>Dipodascaceae</taxon>
        <taxon>Magnusiomyces</taxon>
    </lineage>
</organism>
<dbReference type="GeneID" id="43584377"/>
<feature type="compositionally biased region" description="Acidic residues" evidence="8">
    <location>
        <begin position="443"/>
        <end position="452"/>
    </location>
</feature>
<keyword evidence="10" id="KW-1185">Reference proteome</keyword>
<dbReference type="AlphaFoldDB" id="A0A5E8C5L8"/>
<evidence type="ECO:0000256" key="8">
    <source>
        <dbReference type="SAM" id="MobiDB-lite"/>
    </source>
</evidence>
<feature type="region of interest" description="Disordered" evidence="8">
    <location>
        <begin position="560"/>
        <end position="604"/>
    </location>
</feature>